<evidence type="ECO:0000256" key="1">
    <source>
        <dbReference type="ARBA" id="ARBA00023015"/>
    </source>
</evidence>
<dbReference type="PANTHER" id="PTHR43280:SF2">
    <property type="entry name" value="HTH-TYPE TRANSCRIPTIONAL REGULATOR EXSA"/>
    <property type="match status" value="1"/>
</dbReference>
<keyword evidence="6" id="KW-1185">Reference proteome</keyword>
<dbReference type="InterPro" id="IPR009057">
    <property type="entry name" value="Homeodomain-like_sf"/>
</dbReference>
<dbReference type="Proteomes" id="UP000070107">
    <property type="component" value="Unassembled WGS sequence"/>
</dbReference>
<dbReference type="SMART" id="SM00342">
    <property type="entry name" value="HTH_ARAC"/>
    <property type="match status" value="1"/>
</dbReference>
<dbReference type="GO" id="GO:0003700">
    <property type="term" value="F:DNA-binding transcription factor activity"/>
    <property type="evidence" value="ECO:0007669"/>
    <property type="project" value="InterPro"/>
</dbReference>
<proteinExistence type="predicted"/>
<sequence>MGGVVRHIAFFRTTTHRGLETFQLMVQSEDMGLDELLRHNIRSTTKLDIVETKPDSEVADKQIVIFDCRRHFPDLNNAHLPQFSAAYSNIALIEPEPSNRHDAFMIGFADYLSWPVLASELYARILAQCRAQSLKDPQYRYSRVALVERCCAYMVGNIAEDTSVRALAQMFNTNHNTLNAMFKREMGLPPSAWQRKVRLEGAARQLRLTNTPVSVIAADFGYDLPSNFATAFRRHFGMTPHHYRKTEPRRS</sequence>
<dbReference type="PROSITE" id="PS00041">
    <property type="entry name" value="HTH_ARAC_FAMILY_1"/>
    <property type="match status" value="1"/>
</dbReference>
<dbReference type="STRING" id="1494590.ATN84_18615"/>
<dbReference type="InterPro" id="IPR018060">
    <property type="entry name" value="HTH_AraC"/>
</dbReference>
<dbReference type="EMBL" id="LNTU01000038">
    <property type="protein sequence ID" value="KXF75285.1"/>
    <property type="molecule type" value="Genomic_DNA"/>
</dbReference>
<feature type="domain" description="HTH araC/xylS-type" evidence="4">
    <location>
        <begin position="148"/>
        <end position="246"/>
    </location>
</feature>
<dbReference type="Pfam" id="PF12833">
    <property type="entry name" value="HTH_18"/>
    <property type="match status" value="1"/>
</dbReference>
<keyword evidence="2" id="KW-0238">DNA-binding</keyword>
<accession>A0A135HQ15</accession>
<dbReference type="InterPro" id="IPR018062">
    <property type="entry name" value="HTH_AraC-typ_CS"/>
</dbReference>
<evidence type="ECO:0000313" key="6">
    <source>
        <dbReference type="Proteomes" id="UP000070107"/>
    </source>
</evidence>
<dbReference type="PROSITE" id="PS01124">
    <property type="entry name" value="HTH_ARAC_FAMILY_2"/>
    <property type="match status" value="1"/>
</dbReference>
<protein>
    <recommendedName>
        <fullName evidence="4">HTH araC/xylS-type domain-containing protein</fullName>
    </recommendedName>
</protein>
<dbReference type="InterPro" id="IPR020449">
    <property type="entry name" value="Tscrpt_reg_AraC-type_HTH"/>
</dbReference>
<name>A0A135HQ15_9HYPH</name>
<dbReference type="Gene3D" id="1.10.10.60">
    <property type="entry name" value="Homeodomain-like"/>
    <property type="match status" value="2"/>
</dbReference>
<gene>
    <name evidence="5" type="ORF">ATN84_18615</name>
</gene>
<evidence type="ECO:0000256" key="2">
    <source>
        <dbReference type="ARBA" id="ARBA00023125"/>
    </source>
</evidence>
<dbReference type="GO" id="GO:0043565">
    <property type="term" value="F:sequence-specific DNA binding"/>
    <property type="evidence" value="ECO:0007669"/>
    <property type="project" value="InterPro"/>
</dbReference>
<reference evidence="5 6" key="1">
    <citation type="submission" date="2015-11" db="EMBL/GenBank/DDBJ databases">
        <title>Draft genome sequence of Paramesorhizobium deserti A-3-E, a strain highly resistant to diverse beta-lactam antibiotics.</title>
        <authorList>
            <person name="Lv R."/>
            <person name="Yang X."/>
            <person name="Fang N."/>
            <person name="Guo J."/>
            <person name="Luo X."/>
            <person name="Peng F."/>
            <person name="Yang R."/>
            <person name="Cui Y."/>
            <person name="Fang C."/>
            <person name="Song Y."/>
        </authorList>
    </citation>
    <scope>NUCLEOTIDE SEQUENCE [LARGE SCALE GENOMIC DNA]</scope>
    <source>
        <strain evidence="5 6">A-3-E</strain>
    </source>
</reference>
<organism evidence="5 6">
    <name type="scientific">Paramesorhizobium deserti</name>
    <dbReference type="NCBI Taxonomy" id="1494590"/>
    <lineage>
        <taxon>Bacteria</taxon>
        <taxon>Pseudomonadati</taxon>
        <taxon>Pseudomonadota</taxon>
        <taxon>Alphaproteobacteria</taxon>
        <taxon>Hyphomicrobiales</taxon>
        <taxon>Phyllobacteriaceae</taxon>
        <taxon>Paramesorhizobium</taxon>
    </lineage>
</organism>
<keyword evidence="3" id="KW-0804">Transcription</keyword>
<dbReference type="PRINTS" id="PR00032">
    <property type="entry name" value="HTHARAC"/>
</dbReference>
<keyword evidence="1" id="KW-0805">Transcription regulation</keyword>
<dbReference type="PANTHER" id="PTHR43280">
    <property type="entry name" value="ARAC-FAMILY TRANSCRIPTIONAL REGULATOR"/>
    <property type="match status" value="1"/>
</dbReference>
<evidence type="ECO:0000259" key="4">
    <source>
        <dbReference type="PROSITE" id="PS01124"/>
    </source>
</evidence>
<evidence type="ECO:0000256" key="3">
    <source>
        <dbReference type="ARBA" id="ARBA00023163"/>
    </source>
</evidence>
<evidence type="ECO:0000313" key="5">
    <source>
        <dbReference type="EMBL" id="KXF75285.1"/>
    </source>
</evidence>
<dbReference type="SUPFAM" id="SSF46689">
    <property type="entry name" value="Homeodomain-like"/>
    <property type="match status" value="2"/>
</dbReference>
<comment type="caution">
    <text evidence="5">The sequence shown here is derived from an EMBL/GenBank/DDBJ whole genome shotgun (WGS) entry which is preliminary data.</text>
</comment>
<dbReference type="AlphaFoldDB" id="A0A135HQ15"/>